<sequence length="401" mass="41125">MRPPPSSLLHLVLLFLAAAPSTLSKSTLEACASSTACPALLSYTLYADLKLAELAALFAADPLAILAANAIDFGVPDPADRILPAGLPLRVPVPCACSDGIRKATSVRYVARAGDTLSSVAGSVYGGLTTPDWIRDSNGMPEGTALDAGTTLFVPLHCACFGGVDSGVPAVYLTYVVREGDTLPAVARRFRTTGNDLMSVNDMATADVAAGDIIVVPLPACASSFPAFASDAGLAVVNGTYAITANRCVQCSCGPGNLDLFCVPAPLADSTCSSMQCSNSSMMLGNFTLQMTSAGCSVTSCSYGGYVNGTILTTLTTSLKPQCPGPHQLPPLMPPPTSSFFETYLGPSPTPMPSEGGIGPQMAGMAPMSSPPVSSGPVPSDRRVGDVFALVTLCLVTNLLW</sequence>
<keyword evidence="4" id="KW-1185">Reference proteome</keyword>
<evidence type="ECO:0000313" key="4">
    <source>
        <dbReference type="Proteomes" id="UP000095767"/>
    </source>
</evidence>
<reference evidence="3 4" key="1">
    <citation type="submission" date="2016-09" db="EMBL/GenBank/DDBJ databases">
        <title>The draft genome of Dichanthelium oligosanthes: A C3 panicoid grass species.</title>
        <authorList>
            <person name="Studer A.J."/>
            <person name="Schnable J.C."/>
            <person name="Brutnell T.P."/>
        </authorList>
    </citation>
    <scope>NUCLEOTIDE SEQUENCE [LARGE SCALE GENOMIC DNA]</scope>
    <source>
        <strain evidence="4">cv. Kellogg 1175</strain>
        <tissue evidence="3">Leaf</tissue>
    </source>
</reference>
<feature type="chain" id="PRO_5009188644" evidence="1">
    <location>
        <begin position="25"/>
        <end position="401"/>
    </location>
</feature>
<dbReference type="PANTHER" id="PTHR33734">
    <property type="entry name" value="LYSM DOMAIN-CONTAINING GPI-ANCHORED PROTEIN 2"/>
    <property type="match status" value="1"/>
</dbReference>
<dbReference type="PANTHER" id="PTHR33734:SF29">
    <property type="entry name" value="LYSM DOMAIN-CONTAINING GPI-ANCHORED PROTEIN LYP4"/>
    <property type="match status" value="1"/>
</dbReference>
<dbReference type="Gene3D" id="3.10.350.10">
    <property type="entry name" value="LysM domain"/>
    <property type="match status" value="2"/>
</dbReference>
<dbReference type="AlphaFoldDB" id="A0A1E5VZG2"/>
<organism evidence="3 4">
    <name type="scientific">Dichanthelium oligosanthes</name>
    <dbReference type="NCBI Taxonomy" id="888268"/>
    <lineage>
        <taxon>Eukaryota</taxon>
        <taxon>Viridiplantae</taxon>
        <taxon>Streptophyta</taxon>
        <taxon>Embryophyta</taxon>
        <taxon>Tracheophyta</taxon>
        <taxon>Spermatophyta</taxon>
        <taxon>Magnoliopsida</taxon>
        <taxon>Liliopsida</taxon>
        <taxon>Poales</taxon>
        <taxon>Poaceae</taxon>
        <taxon>PACMAD clade</taxon>
        <taxon>Panicoideae</taxon>
        <taxon>Panicodae</taxon>
        <taxon>Paniceae</taxon>
        <taxon>Dichantheliinae</taxon>
        <taxon>Dichanthelium</taxon>
    </lineage>
</organism>
<comment type="caution">
    <text evidence="3">The sequence shown here is derived from an EMBL/GenBank/DDBJ whole genome shotgun (WGS) entry which is preliminary data.</text>
</comment>
<evidence type="ECO:0000256" key="1">
    <source>
        <dbReference type="SAM" id="SignalP"/>
    </source>
</evidence>
<dbReference type="EMBL" id="LWDX02025716">
    <property type="protein sequence ID" value="OEL30430.1"/>
    <property type="molecule type" value="Genomic_DNA"/>
</dbReference>
<dbReference type="OrthoDB" id="2107166at2759"/>
<dbReference type="SUPFAM" id="SSF54106">
    <property type="entry name" value="LysM domain"/>
    <property type="match status" value="1"/>
</dbReference>
<feature type="domain" description="LysM" evidence="2">
    <location>
        <begin position="107"/>
        <end position="154"/>
    </location>
</feature>
<dbReference type="STRING" id="888268.A0A1E5VZG2"/>
<feature type="domain" description="LysM" evidence="2">
    <location>
        <begin position="173"/>
        <end position="216"/>
    </location>
</feature>
<protein>
    <submittedName>
        <fullName evidence="3">LysM domain-containing GPI-anchored protein 1</fullName>
    </submittedName>
</protein>
<dbReference type="InterPro" id="IPR018392">
    <property type="entry name" value="LysM"/>
</dbReference>
<proteinExistence type="predicted"/>
<dbReference type="InterPro" id="IPR036779">
    <property type="entry name" value="LysM_dom_sf"/>
</dbReference>
<name>A0A1E5VZG2_9POAL</name>
<dbReference type="SMART" id="SM00257">
    <property type="entry name" value="LysM"/>
    <property type="match status" value="2"/>
</dbReference>
<dbReference type="PROSITE" id="PS51782">
    <property type="entry name" value="LYSM"/>
    <property type="match status" value="2"/>
</dbReference>
<keyword evidence="1" id="KW-0732">Signal</keyword>
<dbReference type="CDD" id="cd00118">
    <property type="entry name" value="LysM"/>
    <property type="match status" value="2"/>
</dbReference>
<evidence type="ECO:0000259" key="2">
    <source>
        <dbReference type="PROSITE" id="PS51782"/>
    </source>
</evidence>
<dbReference type="Proteomes" id="UP000095767">
    <property type="component" value="Unassembled WGS sequence"/>
</dbReference>
<dbReference type="Pfam" id="PF01476">
    <property type="entry name" value="LysM"/>
    <property type="match status" value="1"/>
</dbReference>
<feature type="signal peptide" evidence="1">
    <location>
        <begin position="1"/>
        <end position="24"/>
    </location>
</feature>
<dbReference type="Pfam" id="PF23472">
    <property type="entry name" value="LysM2_CERK1_LYK3_4_5"/>
    <property type="match status" value="1"/>
</dbReference>
<accession>A0A1E5VZG2</accession>
<evidence type="ECO:0000313" key="3">
    <source>
        <dbReference type="EMBL" id="OEL30430.1"/>
    </source>
</evidence>
<dbReference type="InterPro" id="IPR056562">
    <property type="entry name" value="LysM2_CERK1_LYK3_4_5"/>
</dbReference>
<gene>
    <name evidence="3" type="ORF">BAE44_0008550</name>
</gene>